<reference evidence="5 6" key="1">
    <citation type="submission" date="2015-06" db="EMBL/GenBank/DDBJ databases">
        <title>Cloning and characterization of the uncialamcin biosynthetic gene cluster.</title>
        <authorList>
            <person name="Yan X."/>
            <person name="Huang T."/>
            <person name="Ge H."/>
            <person name="Shen B."/>
        </authorList>
    </citation>
    <scope>NUCLEOTIDE SEQUENCE [LARGE SCALE GENOMIC DNA]</scope>
    <source>
        <strain evidence="5 6">DCA2648</strain>
    </source>
</reference>
<dbReference type="InterPro" id="IPR056822">
    <property type="entry name" value="TEN_NHL"/>
</dbReference>
<feature type="domain" description="Teneurin NHL" evidence="4">
    <location>
        <begin position="254"/>
        <end position="304"/>
    </location>
</feature>
<dbReference type="CDD" id="cd00161">
    <property type="entry name" value="beta-trefoil_Ricin-like"/>
    <property type="match status" value="1"/>
</dbReference>
<dbReference type="PANTHER" id="PTHR46388">
    <property type="entry name" value="NHL REPEAT-CONTAINING PROTEIN 2"/>
    <property type="match status" value="1"/>
</dbReference>
<dbReference type="PROSITE" id="PS51125">
    <property type="entry name" value="NHL"/>
    <property type="match status" value="4"/>
</dbReference>
<keyword evidence="1" id="KW-0677">Repeat</keyword>
<evidence type="ECO:0000313" key="6">
    <source>
        <dbReference type="Proteomes" id="UP000186455"/>
    </source>
</evidence>
<dbReference type="InterPro" id="IPR000772">
    <property type="entry name" value="Ricin_B_lectin"/>
</dbReference>
<dbReference type="STRING" id="1048205.AB852_05845"/>
<feature type="repeat" description="NHL" evidence="2">
    <location>
        <begin position="96"/>
        <end position="127"/>
    </location>
</feature>
<dbReference type="AlphaFoldDB" id="A0A1Q4VE99"/>
<dbReference type="Pfam" id="PF01436">
    <property type="entry name" value="NHL"/>
    <property type="match status" value="3"/>
</dbReference>
<keyword evidence="6" id="KW-1185">Reference proteome</keyword>
<dbReference type="CDD" id="cd14953">
    <property type="entry name" value="NHL_like_1"/>
    <property type="match status" value="1"/>
</dbReference>
<feature type="repeat" description="NHL" evidence="2">
    <location>
        <begin position="264"/>
        <end position="295"/>
    </location>
</feature>
<dbReference type="InterPro" id="IPR001258">
    <property type="entry name" value="NHL_repeat"/>
</dbReference>
<dbReference type="Pfam" id="PF25021">
    <property type="entry name" value="TEN_NHL"/>
    <property type="match status" value="2"/>
</dbReference>
<feature type="repeat" description="NHL" evidence="2">
    <location>
        <begin position="28"/>
        <end position="71"/>
    </location>
</feature>
<feature type="domain" description="Teneurin NHL" evidence="4">
    <location>
        <begin position="30"/>
        <end position="80"/>
    </location>
</feature>
<evidence type="ECO:0000256" key="1">
    <source>
        <dbReference type="ARBA" id="ARBA00022737"/>
    </source>
</evidence>
<accession>A0A1Q4VE99</accession>
<dbReference type="SUPFAM" id="SSF50370">
    <property type="entry name" value="Ricin B-like lectins"/>
    <property type="match status" value="1"/>
</dbReference>
<protein>
    <submittedName>
        <fullName evidence="5">NHL repeat-containing protein</fullName>
    </submittedName>
</protein>
<evidence type="ECO:0000259" key="3">
    <source>
        <dbReference type="Pfam" id="PF14200"/>
    </source>
</evidence>
<feature type="domain" description="Ricin B lectin" evidence="3">
    <location>
        <begin position="396"/>
        <end position="487"/>
    </location>
</feature>
<name>A0A1Q4VE99_9ACTN</name>
<comment type="caution">
    <text evidence="5">The sequence shown here is derived from an EMBL/GenBank/DDBJ whole genome shotgun (WGS) entry which is preliminary data.</text>
</comment>
<dbReference type="EMBL" id="LFBV01000001">
    <property type="protein sequence ID" value="OKH96168.1"/>
    <property type="molecule type" value="Genomic_DNA"/>
</dbReference>
<feature type="repeat" description="NHL" evidence="2">
    <location>
        <begin position="152"/>
        <end position="183"/>
    </location>
</feature>
<dbReference type="RefSeq" id="WP_073784273.1">
    <property type="nucleotide sequence ID" value="NZ_LFBV01000001.1"/>
</dbReference>
<evidence type="ECO:0000313" key="5">
    <source>
        <dbReference type="EMBL" id="OKH96168.1"/>
    </source>
</evidence>
<dbReference type="SUPFAM" id="SSF101898">
    <property type="entry name" value="NHL repeat"/>
    <property type="match status" value="1"/>
</dbReference>
<evidence type="ECO:0000256" key="2">
    <source>
        <dbReference type="PROSITE-ProRule" id="PRU00504"/>
    </source>
</evidence>
<dbReference type="InterPro" id="IPR035992">
    <property type="entry name" value="Ricin_B-like_lectins"/>
</dbReference>
<dbReference type="PROSITE" id="PS50231">
    <property type="entry name" value="RICIN_B_LECTIN"/>
    <property type="match status" value="1"/>
</dbReference>
<dbReference type="InterPro" id="IPR011042">
    <property type="entry name" value="6-blade_b-propeller_TolB-like"/>
</dbReference>
<evidence type="ECO:0000259" key="4">
    <source>
        <dbReference type="Pfam" id="PF25021"/>
    </source>
</evidence>
<dbReference type="Proteomes" id="UP000186455">
    <property type="component" value="Unassembled WGS sequence"/>
</dbReference>
<dbReference type="Gene3D" id="2.80.10.50">
    <property type="match status" value="1"/>
</dbReference>
<proteinExistence type="predicted"/>
<dbReference type="PANTHER" id="PTHR46388:SF2">
    <property type="entry name" value="NHL REPEAT-CONTAINING PROTEIN 2"/>
    <property type="match status" value="1"/>
</dbReference>
<sequence length="508" mass="52018">MSTTQTAATDGEPPVPPISTIAGTGVAGFTGDNESAVAAQLKHPYGIAVDSSGTLYFSDYSNHRVRKVTTDGKISTVAGTGVAGYRGDNGPAVSAQLNCPREVTVDSAGTLYITDASNHRVRKVTADGNISTVAGTGVAGSGGDGGPATSAQLNKPHGLAVDSSGTLYIAEFGNHRVRKVTADGNISTVAGTGVAGSGGDGGLATSAQLKGMYAVAVDSTGTLYISDGGNHRVRKVTADGTISTVAGNGTAGSGGDGGPAASAQLNKPYGIAVDSSGTLYISEYGNHRVRKVTADGNIDTVVGNGTAGFDGDGGPAASGRLNSPFGIAVDCVDAVYIADHVNHRVRKIASPKMAGLPGSGTVVSWANVRSKLRMAVQRESVKDGAEIHQSLPAPRAHQRWRLVVAGQDNGDVLYTIENVRSGKVLEVVGAQEAAGAVVAQRAYEGGDARHQHWRLIPVGPATGTQRVYEIANRNSGLLLRADTTARTVIKQHGAEGDHRDRQWQLLPV</sequence>
<dbReference type="Pfam" id="PF14200">
    <property type="entry name" value="RicinB_lectin_2"/>
    <property type="match status" value="1"/>
</dbReference>
<gene>
    <name evidence="5" type="ORF">AB852_05845</name>
</gene>
<organism evidence="5 6">
    <name type="scientific">Streptomyces uncialis</name>
    <dbReference type="NCBI Taxonomy" id="1048205"/>
    <lineage>
        <taxon>Bacteria</taxon>
        <taxon>Bacillati</taxon>
        <taxon>Actinomycetota</taxon>
        <taxon>Actinomycetes</taxon>
        <taxon>Kitasatosporales</taxon>
        <taxon>Streptomycetaceae</taxon>
        <taxon>Streptomyces</taxon>
    </lineage>
</organism>
<dbReference type="Gene3D" id="2.120.10.30">
    <property type="entry name" value="TolB, C-terminal domain"/>
    <property type="match status" value="4"/>
</dbReference>